<accession>A0ABM0XSG2</accession>
<dbReference type="Proteomes" id="UP000694864">
    <property type="component" value="Chromosome 19"/>
</dbReference>
<dbReference type="GeneID" id="104768120"/>
<feature type="compositionally biased region" description="Polar residues" evidence="1">
    <location>
        <begin position="157"/>
        <end position="171"/>
    </location>
</feature>
<name>A0ABM0XSG2_CAMSA</name>
<organism evidence="2 3">
    <name type="scientific">Camelina sativa</name>
    <name type="common">False flax</name>
    <name type="synonym">Myagrum sativum</name>
    <dbReference type="NCBI Taxonomy" id="90675"/>
    <lineage>
        <taxon>Eukaryota</taxon>
        <taxon>Viridiplantae</taxon>
        <taxon>Streptophyta</taxon>
        <taxon>Embryophyta</taxon>
        <taxon>Tracheophyta</taxon>
        <taxon>Spermatophyta</taxon>
        <taxon>Magnoliopsida</taxon>
        <taxon>eudicotyledons</taxon>
        <taxon>Gunneridae</taxon>
        <taxon>Pentapetalae</taxon>
        <taxon>rosids</taxon>
        <taxon>malvids</taxon>
        <taxon>Brassicales</taxon>
        <taxon>Brassicaceae</taxon>
        <taxon>Camelineae</taxon>
        <taxon>Camelina</taxon>
    </lineage>
</organism>
<protein>
    <submittedName>
        <fullName evidence="3">Uncharacterized protein LOC104768120</fullName>
    </submittedName>
</protein>
<dbReference type="RefSeq" id="XP_010490352.1">
    <property type="nucleotide sequence ID" value="XM_010492050.1"/>
</dbReference>
<feature type="compositionally biased region" description="Polar residues" evidence="1">
    <location>
        <begin position="325"/>
        <end position="348"/>
    </location>
</feature>
<dbReference type="PANTHER" id="PTHR33067">
    <property type="entry name" value="RNA-DIRECTED DNA POLYMERASE-RELATED"/>
    <property type="match status" value="1"/>
</dbReference>
<evidence type="ECO:0000313" key="3">
    <source>
        <dbReference type="RefSeq" id="XP_010490352.1"/>
    </source>
</evidence>
<dbReference type="PANTHER" id="PTHR33067:SF31">
    <property type="entry name" value="RNA-DIRECTED DNA POLYMERASE"/>
    <property type="match status" value="1"/>
</dbReference>
<feature type="compositionally biased region" description="Basic and acidic residues" evidence="1">
    <location>
        <begin position="307"/>
        <end position="324"/>
    </location>
</feature>
<feature type="region of interest" description="Disordered" evidence="1">
    <location>
        <begin position="278"/>
        <end position="297"/>
    </location>
</feature>
<feature type="region of interest" description="Disordered" evidence="1">
    <location>
        <begin position="152"/>
        <end position="203"/>
    </location>
</feature>
<dbReference type="CDD" id="cd00303">
    <property type="entry name" value="retropepsin_like"/>
    <property type="match status" value="1"/>
</dbReference>
<feature type="region of interest" description="Disordered" evidence="1">
    <location>
        <begin position="305"/>
        <end position="369"/>
    </location>
</feature>
<dbReference type="SUPFAM" id="SSF50630">
    <property type="entry name" value="Acid proteases"/>
    <property type="match status" value="1"/>
</dbReference>
<feature type="compositionally biased region" description="Basic and acidic residues" evidence="1">
    <location>
        <begin position="350"/>
        <end position="363"/>
    </location>
</feature>
<evidence type="ECO:0000256" key="1">
    <source>
        <dbReference type="SAM" id="MobiDB-lite"/>
    </source>
</evidence>
<reference evidence="3" key="2">
    <citation type="submission" date="2025-08" db="UniProtKB">
        <authorList>
            <consortium name="RefSeq"/>
        </authorList>
    </citation>
    <scope>IDENTIFICATION</scope>
    <source>
        <tissue evidence="3">Leaf</tissue>
    </source>
</reference>
<keyword evidence="2" id="KW-1185">Reference proteome</keyword>
<proteinExistence type="predicted"/>
<dbReference type="Gene3D" id="2.40.70.10">
    <property type="entry name" value="Acid Proteases"/>
    <property type="match status" value="1"/>
</dbReference>
<sequence>METFCEAWERFKEYLRDCPHHGYTQENLMNILYGGIEQKYQMALDTASKRDFSTNTANEANALIENLAASNSNHGTDYDRMVRVNAVETDAIKDLTAKVNLLLKRDHQNVNLCEEHAGGYVDFGAKTYLMGTEEVNYLGGHGNFQNRGFNQNFRNHPNLSYRSTNVENPQDQIYPPRPQQNNFTQGFQTKGTGFGGSNFQQKPQANNFAQGFQAPQQQPATQQESKLEQIMQALMDSQKKNAGEINVKTDNLYSELNGRIETLNTHVRVLENQVAQASARVKAPPGTLPGKSEANPKEFMNAITLRSGKEIEGPPLTKRTERSEVSGQNNDPVKNAQQNTDDVVSSGANEAEKEPDKKLERTYTPKLPFPTHRKTKIQEREYAKLKSVVGELQVRLPFIKAVRMVPSLKKYKKEILTDKLSLEQGVMYFTHACSAMLQNRMPEKCGDPGPLTLPCTIGELKFSHCLCDLGASVSLMPLSVATRLGLYNFKPTQVTLVLADRSTSRPEGLLENLPVQIGNCYIPTNFIVLKLDEESKDPILLGRPFLATAGAMINVREGKIDLHMDDLVLQFNLEKAAKKPTIDGQTFWVDTIEEIATEI</sequence>
<reference evidence="2" key="1">
    <citation type="journal article" date="2014" name="Nat. Commun.">
        <title>The emerging biofuel crop Camelina sativa retains a highly undifferentiated hexaploid genome structure.</title>
        <authorList>
            <person name="Kagale S."/>
            <person name="Koh C."/>
            <person name="Nixon J."/>
            <person name="Bollina V."/>
            <person name="Clarke W.E."/>
            <person name="Tuteja R."/>
            <person name="Spillane C."/>
            <person name="Robinson S.J."/>
            <person name="Links M.G."/>
            <person name="Clarke C."/>
            <person name="Higgins E.E."/>
            <person name="Huebert T."/>
            <person name="Sharpe A.G."/>
            <person name="Parkin I.A."/>
        </authorList>
    </citation>
    <scope>NUCLEOTIDE SEQUENCE [LARGE SCALE GENOMIC DNA]</scope>
    <source>
        <strain evidence="2">cv. DH55</strain>
    </source>
</reference>
<gene>
    <name evidence="3" type="primary">LOC104768120</name>
</gene>
<dbReference type="InterPro" id="IPR021109">
    <property type="entry name" value="Peptidase_aspartic_dom_sf"/>
</dbReference>
<evidence type="ECO:0000313" key="2">
    <source>
        <dbReference type="Proteomes" id="UP000694864"/>
    </source>
</evidence>